<sequence>MKPELIEILRMRWLRLRIYRYRGSFPVAYRILRNYVRIEAKREHRMNLESLPKYFSPKSMMPGAVPCGITSDTLTITDVMASLGLLTAKAAVGIELYLAKAGVLSSENIIAYIRLLAEQRAERHGALRKMEEGKRSKFLDTMARYVFRDYSLSAASLVTCSSCHGAKLIDAEVFTNKVTYPDGKPPKWVKDTKGISPSDWEVWKSVREQVRVVCKACDGKGHVKNECRCRGRGEILDKKKSELQGVPVYKKCPRCKGRGYPRLKDTEIFKALGVTEMVWRYNYKLFFDRLVEHCHIEESYAEKVLGNVTR</sequence>
<evidence type="ECO:0000313" key="5">
    <source>
        <dbReference type="Proteomes" id="UP000255509"/>
    </source>
</evidence>
<reference evidence="4 5" key="1">
    <citation type="submission" date="2018-06" db="EMBL/GenBank/DDBJ databases">
        <authorList>
            <consortium name="Pathogen Informatics"/>
            <person name="Doyle S."/>
        </authorList>
    </citation>
    <scope>NUCLEOTIDE SEQUENCE [LARGE SCALE GENOMIC DNA]</scope>
    <source>
        <strain evidence="4 5">NCTC8258</strain>
    </source>
</reference>
<dbReference type="InterPro" id="IPR036410">
    <property type="entry name" value="HSP_DnaJ_Cys-rich_dom_sf"/>
</dbReference>
<keyword evidence="2" id="KW-0238">DNA-binding</keyword>
<keyword evidence="1" id="KW-0805">Transcription regulation</keyword>
<dbReference type="Pfam" id="PF03589">
    <property type="entry name" value="Antiterm"/>
    <property type="match status" value="2"/>
</dbReference>
<dbReference type="Proteomes" id="UP000255509">
    <property type="component" value="Unassembled WGS sequence"/>
</dbReference>
<dbReference type="AlphaFoldDB" id="A0A379WBM4"/>
<gene>
    <name evidence="4" type="ORF">NCTC8258_03968</name>
</gene>
<evidence type="ECO:0000313" key="4">
    <source>
        <dbReference type="EMBL" id="SUH16213.1"/>
    </source>
</evidence>
<name>A0A379WBM4_SALET</name>
<protein>
    <submittedName>
        <fullName evidence="4">Molecular chaperone</fullName>
    </submittedName>
</protein>
<dbReference type="GO" id="GO:0006355">
    <property type="term" value="P:regulation of DNA-templated transcription"/>
    <property type="evidence" value="ECO:0007669"/>
    <property type="project" value="InterPro"/>
</dbReference>
<evidence type="ECO:0000256" key="1">
    <source>
        <dbReference type="ARBA" id="ARBA00023015"/>
    </source>
</evidence>
<dbReference type="InterPro" id="IPR049596">
    <property type="entry name" value="YlcG-like"/>
</dbReference>
<keyword evidence="3" id="KW-0804">Transcription</keyword>
<dbReference type="HAMAP" id="MF_04158">
    <property type="entry name" value="Antitermination_lambda"/>
    <property type="match status" value="1"/>
</dbReference>
<proteinExistence type="inferred from homology"/>
<dbReference type="EMBL" id="UGXS01000004">
    <property type="protein sequence ID" value="SUH16213.1"/>
    <property type="molecule type" value="Genomic_DNA"/>
</dbReference>
<dbReference type="SUPFAM" id="SSF57938">
    <property type="entry name" value="DnaJ/Hsp40 cysteine-rich domain"/>
    <property type="match status" value="1"/>
</dbReference>
<dbReference type="InterPro" id="IPR003222">
    <property type="entry name" value="Antitermntn"/>
</dbReference>
<organism evidence="4 5">
    <name type="scientific">Salmonella enterica I</name>
    <dbReference type="NCBI Taxonomy" id="59201"/>
    <lineage>
        <taxon>Bacteria</taxon>
        <taxon>Pseudomonadati</taxon>
        <taxon>Pseudomonadota</taxon>
        <taxon>Gammaproteobacteria</taxon>
        <taxon>Enterobacterales</taxon>
        <taxon>Enterobacteriaceae</taxon>
        <taxon>Salmonella</taxon>
    </lineage>
</organism>
<dbReference type="InterPro" id="IPR038500">
    <property type="entry name" value="Antitermination_sf"/>
</dbReference>
<dbReference type="NCBIfam" id="NF033498">
    <property type="entry name" value="YlcG_phage_expr"/>
    <property type="match status" value="1"/>
</dbReference>
<evidence type="ECO:0000256" key="3">
    <source>
        <dbReference type="ARBA" id="ARBA00023163"/>
    </source>
</evidence>
<evidence type="ECO:0000256" key="2">
    <source>
        <dbReference type="ARBA" id="ARBA00023125"/>
    </source>
</evidence>
<accession>A0A379WBM4</accession>
<dbReference type="Gene3D" id="1.10.274.110">
    <property type="match status" value="1"/>
</dbReference>
<dbReference type="GO" id="GO:0003677">
    <property type="term" value="F:DNA binding"/>
    <property type="evidence" value="ECO:0007669"/>
    <property type="project" value="UniProtKB-KW"/>
</dbReference>